<evidence type="ECO:0000313" key="1">
    <source>
        <dbReference type="EMBL" id="VDP62567.1"/>
    </source>
</evidence>
<organism evidence="1">
    <name type="scientific">Heligmosomoides polygyrus</name>
    <name type="common">Parasitic roundworm</name>
    <dbReference type="NCBI Taxonomy" id="6339"/>
    <lineage>
        <taxon>Eukaryota</taxon>
        <taxon>Metazoa</taxon>
        <taxon>Ecdysozoa</taxon>
        <taxon>Nematoda</taxon>
        <taxon>Chromadorea</taxon>
        <taxon>Rhabditida</taxon>
        <taxon>Rhabditina</taxon>
        <taxon>Rhabditomorpha</taxon>
        <taxon>Strongyloidea</taxon>
        <taxon>Heligmosomidae</taxon>
        <taxon>Heligmosomoides</taxon>
    </lineage>
</organism>
<reference evidence="1" key="1">
    <citation type="submission" date="2018-11" db="EMBL/GenBank/DDBJ databases">
        <authorList>
            <consortium name="Pathogen Informatics"/>
        </authorList>
    </citation>
    <scope>NUCLEOTIDE SEQUENCE [LARGE SCALE GENOMIC DNA]</scope>
</reference>
<accession>A0A3P8EEP1</accession>
<proteinExistence type="predicted"/>
<gene>
    <name evidence="1" type="ORF">HPBE_LOCUS27303</name>
</gene>
<dbReference type="EMBL" id="UZAH01042933">
    <property type="protein sequence ID" value="VDP62567.1"/>
    <property type="molecule type" value="Genomic_DNA"/>
</dbReference>
<dbReference type="OrthoDB" id="5867923at2759"/>
<dbReference type="AlphaFoldDB" id="A0A3P8EEP1"/>
<protein>
    <submittedName>
        <fullName evidence="1">Uncharacterized protein</fullName>
    </submittedName>
</protein>
<sequence>MIATPHETREVIRIYSLPKTLIHSISSNLSTFNTIGPALWVAQGICGAEDIKWSSLLTCMCNGNLSTFNTIGPALWVAQGICGAEDIKWSSLLTCMCNGLVFWRRSSSAFLSLIWALSF</sequence>
<name>A0A3P8EEP1_HELPZ</name>